<dbReference type="RefSeq" id="WP_160634335.1">
    <property type="nucleotide sequence ID" value="NZ_WWNE01000018.1"/>
</dbReference>
<keyword evidence="2" id="KW-1185">Reference proteome</keyword>
<dbReference type="PROSITE" id="PS51257">
    <property type="entry name" value="PROKAR_LIPOPROTEIN"/>
    <property type="match status" value="1"/>
</dbReference>
<gene>
    <name evidence="1" type="ORF">GQN54_14770</name>
</gene>
<dbReference type="AlphaFoldDB" id="A0A6N9NL07"/>
<sequence>MNYKLFITFFALSLIFVSCKKEDSDNQVPNKDDYRNKYEGNYLFQVNSKYYMVFDTTIYDTSFYVGTVVKHPDSLNRIIVDYGKESIPIIDESGNLTLPEIGSGNTFKVFFLDYTKININTQLGGRGKNFSEEIIGQKL</sequence>
<evidence type="ECO:0000313" key="2">
    <source>
        <dbReference type="Proteomes" id="UP000470771"/>
    </source>
</evidence>
<dbReference type="EMBL" id="WWNE01000018">
    <property type="protein sequence ID" value="NBG67388.1"/>
    <property type="molecule type" value="Genomic_DNA"/>
</dbReference>
<evidence type="ECO:0000313" key="1">
    <source>
        <dbReference type="EMBL" id="NBG67388.1"/>
    </source>
</evidence>
<accession>A0A6N9NL07</accession>
<organism evidence="1 2">
    <name type="scientific">Acidiluteibacter ferrifornacis</name>
    <dbReference type="NCBI Taxonomy" id="2692424"/>
    <lineage>
        <taxon>Bacteria</taxon>
        <taxon>Pseudomonadati</taxon>
        <taxon>Bacteroidota</taxon>
        <taxon>Flavobacteriia</taxon>
        <taxon>Flavobacteriales</taxon>
        <taxon>Cryomorphaceae</taxon>
        <taxon>Acidiluteibacter</taxon>
    </lineage>
</organism>
<reference evidence="1 2" key="1">
    <citation type="submission" date="2019-12" db="EMBL/GenBank/DDBJ databases">
        <authorList>
            <person name="Zhao J."/>
        </authorList>
    </citation>
    <scope>NUCLEOTIDE SEQUENCE [LARGE SCALE GENOMIC DNA]</scope>
    <source>
        <strain evidence="1 2">S-15</strain>
    </source>
</reference>
<protein>
    <submittedName>
        <fullName evidence="1">Uncharacterized protein</fullName>
    </submittedName>
</protein>
<name>A0A6N9NL07_9FLAO</name>
<comment type="caution">
    <text evidence="1">The sequence shown here is derived from an EMBL/GenBank/DDBJ whole genome shotgun (WGS) entry which is preliminary data.</text>
</comment>
<dbReference type="Proteomes" id="UP000470771">
    <property type="component" value="Unassembled WGS sequence"/>
</dbReference>
<proteinExistence type="predicted"/>